<dbReference type="EMBL" id="CP023747">
    <property type="protein sequence ID" value="QEV37761.1"/>
    <property type="molecule type" value="Genomic_DNA"/>
</dbReference>
<keyword evidence="4" id="KW-1185">Reference proteome</keyword>
<dbReference type="PANTHER" id="PTHR35525">
    <property type="entry name" value="BLL6575 PROTEIN"/>
    <property type="match status" value="1"/>
</dbReference>
<feature type="domain" description="Zinc finger CGNR" evidence="1">
    <location>
        <begin position="146"/>
        <end position="189"/>
    </location>
</feature>
<name>A0A0B5DFG3_9ACTN</name>
<dbReference type="OrthoDB" id="123307at2"/>
<protein>
    <submittedName>
        <fullName evidence="3">CGNR zinc finger domain-containing protein</fullName>
    </submittedName>
</protein>
<dbReference type="InterPro" id="IPR021005">
    <property type="entry name" value="Znf_CGNR"/>
</dbReference>
<dbReference type="EMBL" id="CP009313">
    <property type="protein sequence ID" value="AJE39161.1"/>
    <property type="molecule type" value="Genomic_DNA"/>
</dbReference>
<dbReference type="InterPro" id="IPR010852">
    <property type="entry name" value="ABATE"/>
</dbReference>
<dbReference type="KEGG" id="snq:CP978_03670"/>
<dbReference type="Gene3D" id="1.10.3300.10">
    <property type="entry name" value="Jann2411-like domain"/>
    <property type="match status" value="1"/>
</dbReference>
<accession>A0A0B5DFG3</accession>
<dbReference type="Pfam" id="PF11706">
    <property type="entry name" value="zf-CGNR"/>
    <property type="match status" value="1"/>
</dbReference>
<dbReference type="Pfam" id="PF07336">
    <property type="entry name" value="ABATE"/>
    <property type="match status" value="1"/>
</dbReference>
<dbReference type="SUPFAM" id="SSF160904">
    <property type="entry name" value="Jann2411-like"/>
    <property type="match status" value="1"/>
</dbReference>
<dbReference type="STRING" id="40318.SNOD_03275"/>
<reference evidence="2 4" key="2">
    <citation type="journal article" date="2016" name="Appl. Microbiol. Biotechnol.">
        <title>Exploiting the genome sequence of Streptomyces nodosus for enhanced antibiotic production.</title>
        <authorList>
            <person name="Sweeney P."/>
            <person name="Murphy C.D."/>
            <person name="Caffrey P."/>
        </authorList>
    </citation>
    <scope>NUCLEOTIDE SEQUENCE [LARGE SCALE GENOMIC DNA]</scope>
    <source>
        <strain evidence="2 4">ATCC 14899</strain>
    </source>
</reference>
<dbReference type="PANTHER" id="PTHR35525:SF3">
    <property type="entry name" value="BLL6575 PROTEIN"/>
    <property type="match status" value="1"/>
</dbReference>
<gene>
    <name evidence="3" type="ORF">CP978_03670</name>
    <name evidence="2" type="ORF">SNOD_03275</name>
</gene>
<dbReference type="RefSeq" id="WP_043437493.1">
    <property type="nucleotide sequence ID" value="NZ_CP009313.1"/>
</dbReference>
<sequence length="195" mass="20626">MTVTATSRYGAGEAPGGLLLVQDLANTIPHPRPPVGSDLLSDAATATDWLAEAGGRWCAVHGLARPVPTVTDDDLSAARLLRHRIRRLLGAEGPQERTGPAMAADVRIEVTPGHATVEPLGTGVGWLASAVAAECLLSRCLGVWTRLKICRNTACGVVFYDRSRNSSGVWHDVSVCGNAANVRAFRARRTAGKPR</sequence>
<evidence type="ECO:0000313" key="5">
    <source>
        <dbReference type="Proteomes" id="UP000325763"/>
    </source>
</evidence>
<reference evidence="4" key="1">
    <citation type="submission" date="2014-09" db="EMBL/GenBank/DDBJ databases">
        <title>Sequence of the Streptomyces nodosus genome.</title>
        <authorList>
            <person name="Sweeney P."/>
            <person name="Stephens N."/>
            <person name="Murphy C."/>
            <person name="Caffrey P."/>
        </authorList>
    </citation>
    <scope>NUCLEOTIDE SEQUENCE [LARGE SCALE GENOMIC DNA]</scope>
    <source>
        <strain evidence="4">ATCC 14899</strain>
    </source>
</reference>
<evidence type="ECO:0000313" key="4">
    <source>
        <dbReference type="Proteomes" id="UP000031526"/>
    </source>
</evidence>
<evidence type="ECO:0000259" key="1">
    <source>
        <dbReference type="Pfam" id="PF11706"/>
    </source>
</evidence>
<dbReference type="AlphaFoldDB" id="A0A0B5DFG3"/>
<dbReference type="InterPro" id="IPR023286">
    <property type="entry name" value="ABATE_dom_sf"/>
</dbReference>
<dbReference type="Proteomes" id="UP000031526">
    <property type="component" value="Chromosome"/>
</dbReference>
<evidence type="ECO:0000313" key="2">
    <source>
        <dbReference type="EMBL" id="AJE39161.1"/>
    </source>
</evidence>
<evidence type="ECO:0000313" key="3">
    <source>
        <dbReference type="EMBL" id="QEV37761.1"/>
    </source>
</evidence>
<proteinExistence type="predicted"/>
<dbReference type="Proteomes" id="UP000325763">
    <property type="component" value="Chromosome"/>
</dbReference>
<organism evidence="2 4">
    <name type="scientific">Streptomyces nodosus</name>
    <dbReference type="NCBI Taxonomy" id="40318"/>
    <lineage>
        <taxon>Bacteria</taxon>
        <taxon>Bacillati</taxon>
        <taxon>Actinomycetota</taxon>
        <taxon>Actinomycetes</taxon>
        <taxon>Kitasatosporales</taxon>
        <taxon>Streptomycetaceae</taxon>
        <taxon>Streptomyces</taxon>
    </lineage>
</organism>
<reference evidence="3 5" key="3">
    <citation type="submission" date="2017-09" db="EMBL/GenBank/DDBJ databases">
        <title>Streptomyces genome completion.</title>
        <authorList>
            <person name="Lee N."/>
            <person name="Cho B.-K."/>
        </authorList>
    </citation>
    <scope>NUCLEOTIDE SEQUENCE [LARGE SCALE GENOMIC DNA]</scope>
    <source>
        <strain evidence="3 5">ATCC 14899</strain>
    </source>
</reference>
<dbReference type="HOGENOM" id="CLU_087298_0_0_11"/>